<keyword evidence="2" id="KW-0812">Transmembrane</keyword>
<organism evidence="3 4">
    <name type="scientific">Streptomyces xiamenensis</name>
    <dbReference type="NCBI Taxonomy" id="408015"/>
    <lineage>
        <taxon>Bacteria</taxon>
        <taxon>Bacillati</taxon>
        <taxon>Actinomycetota</taxon>
        <taxon>Actinomycetes</taxon>
        <taxon>Kitasatosporales</taxon>
        <taxon>Streptomycetaceae</taxon>
        <taxon>Streptomyces</taxon>
    </lineage>
</organism>
<evidence type="ECO:0000313" key="3">
    <source>
        <dbReference type="EMBL" id="AKG44921.1"/>
    </source>
</evidence>
<protein>
    <submittedName>
        <fullName evidence="3">Uncharacterized protein</fullName>
    </submittedName>
</protein>
<keyword evidence="4" id="KW-1185">Reference proteome</keyword>
<feature type="region of interest" description="Disordered" evidence="1">
    <location>
        <begin position="35"/>
        <end position="59"/>
    </location>
</feature>
<reference evidence="3" key="1">
    <citation type="submission" date="2019-08" db="EMBL/GenBank/DDBJ databases">
        <title>Complete genome sequence of a mangrove-derived Streptomyces xiamenensis.</title>
        <authorList>
            <person name="Xu J."/>
        </authorList>
    </citation>
    <scope>NUCLEOTIDE SEQUENCE</scope>
    <source>
        <strain evidence="3">318</strain>
    </source>
</reference>
<dbReference type="Proteomes" id="UP000034034">
    <property type="component" value="Chromosome"/>
</dbReference>
<dbReference type="RefSeq" id="WP_030728578.1">
    <property type="nucleotide sequence ID" value="NZ_CBDRAA010000006.1"/>
</dbReference>
<dbReference type="KEGG" id="sxi:SXIM_35370"/>
<dbReference type="AlphaFoldDB" id="A0A0F7CPM5"/>
<dbReference type="PATRIC" id="fig|408015.6.peg.3585"/>
<name>A0A0F7CPM5_9ACTN</name>
<accession>A0A0F7CPM5</accession>
<proteinExistence type="predicted"/>
<keyword evidence="2" id="KW-1133">Transmembrane helix</keyword>
<dbReference type="HOGENOM" id="CLU_2959113_0_0_11"/>
<evidence type="ECO:0000256" key="2">
    <source>
        <dbReference type="SAM" id="Phobius"/>
    </source>
</evidence>
<feature type="transmembrane region" description="Helical" evidence="2">
    <location>
        <begin position="12"/>
        <end position="29"/>
    </location>
</feature>
<sequence>MAEHRATPNTPPLLTGIVAAAVLGLVWLMPTAHAGNDAAGEDAVGNDAVSEHQVPAEEH</sequence>
<keyword evidence="2" id="KW-0472">Membrane</keyword>
<dbReference type="EMBL" id="CP009922">
    <property type="protein sequence ID" value="AKG44921.1"/>
    <property type="molecule type" value="Genomic_DNA"/>
</dbReference>
<gene>
    <name evidence="3" type="ORF">SXIM_35370</name>
</gene>
<evidence type="ECO:0000313" key="4">
    <source>
        <dbReference type="Proteomes" id="UP000034034"/>
    </source>
</evidence>
<evidence type="ECO:0000256" key="1">
    <source>
        <dbReference type="SAM" id="MobiDB-lite"/>
    </source>
</evidence>